<dbReference type="AlphaFoldDB" id="A0A1Y0IM50"/>
<gene>
    <name evidence="7" type="ORF">CBW65_11650</name>
</gene>
<evidence type="ECO:0000256" key="2">
    <source>
        <dbReference type="ARBA" id="ARBA00022759"/>
    </source>
</evidence>
<dbReference type="SUPFAM" id="SSF51658">
    <property type="entry name" value="Xylose isomerase-like"/>
    <property type="match status" value="1"/>
</dbReference>
<dbReference type="GO" id="GO:0004519">
    <property type="term" value="F:endonuclease activity"/>
    <property type="evidence" value="ECO:0007669"/>
    <property type="project" value="UniProtKB-KW"/>
</dbReference>
<sequence>MQVRIGYVSIALAIYQNTPSSTFTYKLFQQRPREEAILRAIEVGRKNLQATQRVLYFNAAHGIRLYRMSSSIVPLATHPDVGIDVREVYEKELERLGEFARQEDIRVTMHPNQFTLLNGADKVVAAALVDLDYHTALLDGMGMDETNKVNIHIGGVYGDKTSAVQRLYDNFAKVPAAVRKRLTFENDDKTYTVEETLAACEQLGQPMMLDIHHDWCNKSEQTPLELLPRIVATWKGQPLKIHVSSPKDEHEFRAHSDYIDPERLLLFLKGCKALGLERVDVMVEAKQKDFACLKLAEDLGKVRGIKRVDGAVLEL</sequence>
<evidence type="ECO:0000256" key="6">
    <source>
        <dbReference type="ARBA" id="ARBA00023204"/>
    </source>
</evidence>
<dbReference type="Pfam" id="PF03851">
    <property type="entry name" value="UvdE"/>
    <property type="match status" value="1"/>
</dbReference>
<dbReference type="GO" id="GO:0016787">
    <property type="term" value="F:hydrolase activity"/>
    <property type="evidence" value="ECO:0007669"/>
    <property type="project" value="UniProtKB-KW"/>
</dbReference>
<evidence type="ECO:0000256" key="5">
    <source>
        <dbReference type="ARBA" id="ARBA00022801"/>
    </source>
</evidence>
<keyword evidence="4" id="KW-0228">DNA excision</keyword>
<keyword evidence="3" id="KW-0227">DNA damage</keyword>
<accession>A0A1Y0IM50</accession>
<keyword evidence="1" id="KW-0540">Nuclease</keyword>
<reference evidence="8" key="1">
    <citation type="submission" date="2017-05" db="EMBL/GenBank/DDBJ databases">
        <authorList>
            <person name="Sung H."/>
        </authorList>
    </citation>
    <scope>NUCLEOTIDE SEQUENCE [LARGE SCALE GENOMIC DNA]</scope>
    <source>
        <strain evidence="8">AR23208</strain>
    </source>
</reference>
<proteinExistence type="predicted"/>
<dbReference type="OrthoDB" id="9782576at2"/>
<dbReference type="EMBL" id="CP021434">
    <property type="protein sequence ID" value="ARU61591.1"/>
    <property type="molecule type" value="Genomic_DNA"/>
</dbReference>
<dbReference type="PANTHER" id="PTHR31290">
    <property type="entry name" value="UV-DAMAGE ENDONUCLEASE"/>
    <property type="match status" value="1"/>
</dbReference>
<dbReference type="NCBIfam" id="TIGR00629">
    <property type="entry name" value="uvde"/>
    <property type="match status" value="1"/>
</dbReference>
<organism evidence="7 8">
    <name type="scientific">Tumebacillus avium</name>
    <dbReference type="NCBI Taxonomy" id="1903704"/>
    <lineage>
        <taxon>Bacteria</taxon>
        <taxon>Bacillati</taxon>
        <taxon>Bacillota</taxon>
        <taxon>Bacilli</taxon>
        <taxon>Bacillales</taxon>
        <taxon>Alicyclobacillaceae</taxon>
        <taxon>Tumebacillus</taxon>
    </lineage>
</organism>
<evidence type="ECO:0000313" key="8">
    <source>
        <dbReference type="Proteomes" id="UP000195437"/>
    </source>
</evidence>
<keyword evidence="6" id="KW-0234">DNA repair</keyword>
<protein>
    <submittedName>
        <fullName evidence="7">UV damage repair endonuclease UvsE</fullName>
    </submittedName>
</protein>
<evidence type="ECO:0000256" key="3">
    <source>
        <dbReference type="ARBA" id="ARBA00022763"/>
    </source>
</evidence>
<dbReference type="RefSeq" id="WP_087456970.1">
    <property type="nucleotide sequence ID" value="NZ_CP021434.1"/>
</dbReference>
<name>A0A1Y0IM50_9BACL</name>
<keyword evidence="2 7" id="KW-0255">Endonuclease</keyword>
<dbReference type="PANTHER" id="PTHR31290:SF5">
    <property type="entry name" value="UV-DAMAGE ENDONUCLEASE"/>
    <property type="match status" value="1"/>
</dbReference>
<dbReference type="InterPro" id="IPR036237">
    <property type="entry name" value="Xyl_isomerase-like_sf"/>
</dbReference>
<dbReference type="GO" id="GO:0009411">
    <property type="term" value="P:response to UV"/>
    <property type="evidence" value="ECO:0007669"/>
    <property type="project" value="InterPro"/>
</dbReference>
<dbReference type="Gene3D" id="3.20.20.150">
    <property type="entry name" value="Divalent-metal-dependent TIM barrel enzymes"/>
    <property type="match status" value="1"/>
</dbReference>
<keyword evidence="8" id="KW-1185">Reference proteome</keyword>
<dbReference type="KEGG" id="tum:CBW65_11650"/>
<dbReference type="InterPro" id="IPR004601">
    <property type="entry name" value="UvdE"/>
</dbReference>
<dbReference type="Proteomes" id="UP000195437">
    <property type="component" value="Chromosome"/>
</dbReference>
<evidence type="ECO:0000313" key="7">
    <source>
        <dbReference type="EMBL" id="ARU61591.1"/>
    </source>
</evidence>
<evidence type="ECO:0000256" key="1">
    <source>
        <dbReference type="ARBA" id="ARBA00022722"/>
    </source>
</evidence>
<keyword evidence="5" id="KW-0378">Hydrolase</keyword>
<evidence type="ECO:0000256" key="4">
    <source>
        <dbReference type="ARBA" id="ARBA00022769"/>
    </source>
</evidence>
<dbReference type="GO" id="GO:0006289">
    <property type="term" value="P:nucleotide-excision repair"/>
    <property type="evidence" value="ECO:0007669"/>
    <property type="project" value="InterPro"/>
</dbReference>